<proteinExistence type="predicted"/>
<sequence length="95" mass="10816">MSRRQRLSVSFFGAICWFGKSDLCEISSKDVAAEWAIPRLPEDQANLLEMAKKAYLGECIDKWQGLEKETAELANSMKKAIETCLEKGIQFERNN</sequence>
<accession>A0A2K2FP54</accession>
<keyword evidence="4" id="KW-1185">Reference proteome</keyword>
<gene>
    <name evidence="3" type="ORF">CDQ84_05630</name>
</gene>
<protein>
    <recommendedName>
        <fullName evidence="2">Adenylyltransferase AadA C-terminal domain-containing protein</fullName>
    </recommendedName>
</protein>
<evidence type="ECO:0000313" key="3">
    <source>
        <dbReference type="EMBL" id="PNU00563.1"/>
    </source>
</evidence>
<reference evidence="3 4" key="1">
    <citation type="submission" date="2017-06" db="EMBL/GenBank/DDBJ databases">
        <title>Investigating the central metabolism of Clostridium thermosuccinogenes.</title>
        <authorList>
            <person name="Koendjbiharie J.G."/>
            <person name="van Kranenburg R."/>
        </authorList>
    </citation>
    <scope>NUCLEOTIDE SEQUENCE [LARGE SCALE GENOMIC DNA]</scope>
    <source>
        <strain evidence="3 4">DSM 5806</strain>
    </source>
</reference>
<dbReference type="AlphaFoldDB" id="A0A2K2FP54"/>
<name>A0A2K2FP54_9CLOT</name>
<comment type="caution">
    <text evidence="3">The sequence shown here is derived from an EMBL/GenBank/DDBJ whole genome shotgun (WGS) entry which is preliminary data.</text>
</comment>
<dbReference type="InterPro" id="IPR025184">
    <property type="entry name" value="AadA_C"/>
</dbReference>
<dbReference type="KEGG" id="cthd:CDO33_10025"/>
<dbReference type="Pfam" id="PF13427">
    <property type="entry name" value="AadA_C"/>
    <property type="match status" value="1"/>
</dbReference>
<dbReference type="GO" id="GO:0016740">
    <property type="term" value="F:transferase activity"/>
    <property type="evidence" value="ECO:0007669"/>
    <property type="project" value="UniProtKB-KW"/>
</dbReference>
<evidence type="ECO:0000313" key="4">
    <source>
        <dbReference type="Proteomes" id="UP000236151"/>
    </source>
</evidence>
<evidence type="ECO:0000259" key="2">
    <source>
        <dbReference type="Pfam" id="PF13427"/>
    </source>
</evidence>
<dbReference type="OrthoDB" id="5643411at2"/>
<dbReference type="EMBL" id="NIOJ01000009">
    <property type="protein sequence ID" value="PNU00563.1"/>
    <property type="molecule type" value="Genomic_DNA"/>
</dbReference>
<feature type="domain" description="Adenylyltransferase AadA C-terminal" evidence="2">
    <location>
        <begin position="25"/>
        <end position="79"/>
    </location>
</feature>
<organism evidence="3 4">
    <name type="scientific">Clostridium thermosuccinogenes</name>
    <dbReference type="NCBI Taxonomy" id="84032"/>
    <lineage>
        <taxon>Bacteria</taxon>
        <taxon>Bacillati</taxon>
        <taxon>Bacillota</taxon>
        <taxon>Clostridia</taxon>
        <taxon>Eubacteriales</taxon>
        <taxon>Clostridiaceae</taxon>
        <taxon>Clostridium</taxon>
    </lineage>
</organism>
<evidence type="ECO:0000256" key="1">
    <source>
        <dbReference type="ARBA" id="ARBA00022679"/>
    </source>
</evidence>
<keyword evidence="1" id="KW-0808">Transferase</keyword>
<dbReference type="Proteomes" id="UP000236151">
    <property type="component" value="Unassembled WGS sequence"/>
</dbReference>